<dbReference type="PANTHER" id="PTHR38011">
    <property type="entry name" value="DIHYDROFOLATE REDUCTASE FAMILY PROTEIN (AFU_ORTHOLOGUE AFUA_8G06820)"/>
    <property type="match status" value="1"/>
</dbReference>
<gene>
    <name evidence="2" type="ORF">KC207_12005</name>
</gene>
<name>A0A941D8E7_9MICO</name>
<accession>A0A941D8E7</accession>
<proteinExistence type="predicted"/>
<dbReference type="SUPFAM" id="SSF53597">
    <property type="entry name" value="Dihydrofolate reductase-like"/>
    <property type="match status" value="1"/>
</dbReference>
<dbReference type="Pfam" id="PF01872">
    <property type="entry name" value="RibD_C"/>
    <property type="match status" value="1"/>
</dbReference>
<comment type="caution">
    <text evidence="2">The sequence shown here is derived from an EMBL/GenBank/DDBJ whole genome shotgun (WGS) entry which is preliminary data.</text>
</comment>
<dbReference type="InterPro" id="IPR024072">
    <property type="entry name" value="DHFR-like_dom_sf"/>
</dbReference>
<reference evidence="2" key="1">
    <citation type="submission" date="2021-04" db="EMBL/GenBank/DDBJ databases">
        <title>Phycicoccus avicenniae sp. nov., a novel endophytic actinomycetes isolated from branch of Avicennia mariana.</title>
        <authorList>
            <person name="Tuo L."/>
        </authorList>
    </citation>
    <scope>NUCLEOTIDE SEQUENCE</scope>
    <source>
        <strain evidence="2">BSK3Z-2</strain>
    </source>
</reference>
<dbReference type="GO" id="GO:0009231">
    <property type="term" value="P:riboflavin biosynthetic process"/>
    <property type="evidence" value="ECO:0007669"/>
    <property type="project" value="InterPro"/>
</dbReference>
<organism evidence="2 3">
    <name type="scientific">Phycicoccus avicenniae</name>
    <dbReference type="NCBI Taxonomy" id="2828860"/>
    <lineage>
        <taxon>Bacteria</taxon>
        <taxon>Bacillati</taxon>
        <taxon>Actinomycetota</taxon>
        <taxon>Actinomycetes</taxon>
        <taxon>Micrococcales</taxon>
        <taxon>Intrasporangiaceae</taxon>
        <taxon>Phycicoccus</taxon>
    </lineage>
</organism>
<dbReference type="AlphaFoldDB" id="A0A941D8E7"/>
<dbReference type="EMBL" id="JAGSNF010000017">
    <property type="protein sequence ID" value="MBR7744014.1"/>
    <property type="molecule type" value="Genomic_DNA"/>
</dbReference>
<dbReference type="InterPro" id="IPR002734">
    <property type="entry name" value="RibDG_C"/>
</dbReference>
<dbReference type="RefSeq" id="WP_211603341.1">
    <property type="nucleotide sequence ID" value="NZ_JAGSNF010000017.1"/>
</dbReference>
<evidence type="ECO:0000313" key="2">
    <source>
        <dbReference type="EMBL" id="MBR7744014.1"/>
    </source>
</evidence>
<sequence>MRTLAVTQNITLDGRIDMLGDWFDDQAEDPQMRAENARQRDAADALLVGRDTFESFRGYWRDLDGDTTGVSAYLNRVAKYVVSSTLVDPDWSGTTVLDGDWLAAVRGLKDGDGGDVVCTGSVRLVHALLEAGLVDEVRLFRYPVVQGEGRCLFPDGMTLRGARVAEAQAWPSGLGYERWTLGT</sequence>
<dbReference type="PANTHER" id="PTHR38011:SF2">
    <property type="entry name" value="BIFUNCTIONAL DEAMINASE-REDUCTASE DOMAIN PROTEIN"/>
    <property type="match status" value="1"/>
</dbReference>
<feature type="domain" description="Bacterial bifunctional deaminase-reductase C-terminal" evidence="1">
    <location>
        <begin position="3"/>
        <end position="160"/>
    </location>
</feature>
<evidence type="ECO:0000313" key="3">
    <source>
        <dbReference type="Proteomes" id="UP000677016"/>
    </source>
</evidence>
<evidence type="ECO:0000259" key="1">
    <source>
        <dbReference type="Pfam" id="PF01872"/>
    </source>
</evidence>
<dbReference type="Proteomes" id="UP000677016">
    <property type="component" value="Unassembled WGS sequence"/>
</dbReference>
<dbReference type="InterPro" id="IPR050765">
    <property type="entry name" value="Riboflavin_Biosynth_HTPR"/>
</dbReference>
<keyword evidence="3" id="KW-1185">Reference proteome</keyword>
<dbReference type="Gene3D" id="3.40.430.10">
    <property type="entry name" value="Dihydrofolate Reductase, subunit A"/>
    <property type="match status" value="1"/>
</dbReference>
<protein>
    <submittedName>
        <fullName evidence="2">Dihydrofolate reductase family protein</fullName>
    </submittedName>
</protein>
<dbReference type="GO" id="GO:0008703">
    <property type="term" value="F:5-amino-6-(5-phosphoribosylamino)uracil reductase activity"/>
    <property type="evidence" value="ECO:0007669"/>
    <property type="project" value="InterPro"/>
</dbReference>